<sequence length="564" mass="60061">MPDTRARISWQAGSACAFDGDDPIASSHIAARALLADPLTNKGTAFTQAERDAFGLHGLLPPHVGTLASQIERRMRALDRLPDAFARYAFLRELQDSNEVLFHALVASDLPRFLPLVYTPTVGEGCERFSEIWRKSRGLFLSWPNRDHIDQILADPALDRVKVIVVSDGERILGLGDQGAGGMGIPIGKLALYTACAGIHPAEVLPILLDVGTDNEARRDDPLYVGWRHARVRGADYDDFVEQFVAAVQARWPNVLLQWEDFAGTNAYRLLDRYRDRLLTFNDDIQGTAATAVGTLLSAVRRTGRPLTDQRVVLYGAGAAGCGIAGMLVRLLVADGLTEAEARQRIWAIDRNGLVVRGMADLSDGQAALARDPAELDGWSPPGSISLAETVERVAPGVLIGVSGQPGAFSEAIVRRMAAGTRHPVIFPLSNPTSRSEANPADLLAWTDGHAIVGTGSPYPHLSGTPQALAQVNNVYIFPGVGLGALAAGATRVTETMFMAAARTLGGLAGPGDGLLPPIAALRDVALQVAKAVAEQARADGVAPPAQPGWEDALASAMWTPAYP</sequence>
<dbReference type="InterPro" id="IPR012301">
    <property type="entry name" value="Malic_N_dom"/>
</dbReference>
<dbReference type="GO" id="GO:0006108">
    <property type="term" value="P:malate metabolic process"/>
    <property type="evidence" value="ECO:0007669"/>
    <property type="project" value="TreeGrafter"/>
</dbReference>
<evidence type="ECO:0000256" key="3">
    <source>
        <dbReference type="ARBA" id="ARBA00022723"/>
    </source>
</evidence>
<keyword evidence="10" id="KW-0812">Transmembrane</keyword>
<dbReference type="PRINTS" id="PR00072">
    <property type="entry name" value="MALOXRDTASE"/>
</dbReference>
<feature type="binding site" evidence="7">
    <location>
        <position position="473"/>
    </location>
    <ligand>
        <name>(S)-malate</name>
        <dbReference type="ChEBI" id="CHEBI:15589"/>
    </ligand>
</feature>
<keyword evidence="4 13" id="KW-0560">Oxidoreductase</keyword>
<comment type="caution">
    <text evidence="13">The sequence shown here is derived from an EMBL/GenBank/DDBJ whole genome shotgun (WGS) entry which is preliminary data.</text>
</comment>
<proteinExistence type="inferred from homology"/>
<evidence type="ECO:0000256" key="7">
    <source>
        <dbReference type="PIRSR" id="PIRSR000106-2"/>
    </source>
</evidence>
<dbReference type="FunFam" id="3.40.50.10380:FF:000001">
    <property type="entry name" value="NAD-dependent malic enzyme"/>
    <property type="match status" value="1"/>
</dbReference>
<dbReference type="GO" id="GO:0016616">
    <property type="term" value="F:oxidoreductase activity, acting on the CH-OH group of donors, NAD or NADP as acceptor"/>
    <property type="evidence" value="ECO:0007669"/>
    <property type="project" value="InterPro"/>
</dbReference>
<dbReference type="GO" id="GO:0051287">
    <property type="term" value="F:NAD binding"/>
    <property type="evidence" value="ECO:0007669"/>
    <property type="project" value="InterPro"/>
</dbReference>
<organism evidence="13 14">
    <name type="scientific">Sphingomonas abaci</name>
    <dbReference type="NCBI Taxonomy" id="237611"/>
    <lineage>
        <taxon>Bacteria</taxon>
        <taxon>Pseudomonadati</taxon>
        <taxon>Pseudomonadota</taxon>
        <taxon>Alphaproteobacteria</taxon>
        <taxon>Sphingomonadales</taxon>
        <taxon>Sphingomonadaceae</taxon>
        <taxon>Sphingomonas</taxon>
    </lineage>
</organism>
<dbReference type="NCBIfam" id="NF010052">
    <property type="entry name" value="PRK13529.1"/>
    <property type="match status" value="1"/>
</dbReference>
<evidence type="ECO:0000313" key="13">
    <source>
        <dbReference type="EMBL" id="MBB4617450.1"/>
    </source>
</evidence>
<dbReference type="SMART" id="SM00919">
    <property type="entry name" value="Malic_M"/>
    <property type="match status" value="1"/>
</dbReference>
<dbReference type="InterPro" id="IPR037062">
    <property type="entry name" value="Malic_N_dom_sf"/>
</dbReference>
<keyword evidence="14" id="KW-1185">Reference proteome</keyword>
<feature type="binding site" evidence="8">
    <location>
        <position position="284"/>
    </location>
    <ligand>
        <name>a divalent metal cation</name>
        <dbReference type="ChEBI" id="CHEBI:60240"/>
    </ligand>
</feature>
<feature type="binding site" evidence="8">
    <location>
        <position position="261"/>
    </location>
    <ligand>
        <name>a divalent metal cation</name>
        <dbReference type="ChEBI" id="CHEBI:60240"/>
    </ligand>
</feature>
<evidence type="ECO:0000259" key="12">
    <source>
        <dbReference type="SMART" id="SM01274"/>
    </source>
</evidence>
<keyword evidence="10" id="KW-0472">Membrane</keyword>
<feature type="active site" description="Proton acceptor" evidence="6">
    <location>
        <position position="189"/>
    </location>
</feature>
<keyword evidence="3 8" id="KW-0479">Metal-binding</keyword>
<dbReference type="PANTHER" id="PTHR23406:SF34">
    <property type="entry name" value="NAD-DEPENDENT MALIC ENZYME, MITOCHONDRIAL"/>
    <property type="match status" value="1"/>
</dbReference>
<dbReference type="AlphaFoldDB" id="A0A7W7EZI3"/>
<comment type="cofactor">
    <cofactor evidence="1">
        <name>Mn(2+)</name>
        <dbReference type="ChEBI" id="CHEBI:29035"/>
    </cofactor>
</comment>
<dbReference type="SUPFAM" id="SSF51735">
    <property type="entry name" value="NAD(P)-binding Rossmann-fold domains"/>
    <property type="match status" value="1"/>
</dbReference>
<dbReference type="SMART" id="SM01274">
    <property type="entry name" value="malic"/>
    <property type="match status" value="1"/>
</dbReference>
<protein>
    <submittedName>
        <fullName evidence="13">Malate dehydrogenase (Oxaloacetate-decarboxylating)</fullName>
        <ecNumber evidence="13">1.1.1.38</ecNumber>
    </submittedName>
</protein>
<dbReference type="PANTHER" id="PTHR23406">
    <property type="entry name" value="MALIC ENZYME-RELATED"/>
    <property type="match status" value="1"/>
</dbReference>
<accession>A0A7W7EZI3</accession>
<dbReference type="InterPro" id="IPR036291">
    <property type="entry name" value="NAD(P)-bd_dom_sf"/>
</dbReference>
<dbReference type="RefSeq" id="WP_184113311.1">
    <property type="nucleotide sequence ID" value="NZ_JACHNY010000003.1"/>
</dbReference>
<evidence type="ECO:0000313" key="14">
    <source>
        <dbReference type="Proteomes" id="UP000574769"/>
    </source>
</evidence>
<dbReference type="PIRSF" id="PIRSF000106">
    <property type="entry name" value="ME"/>
    <property type="match status" value="1"/>
</dbReference>
<evidence type="ECO:0000256" key="6">
    <source>
        <dbReference type="PIRSR" id="PIRSR000106-1"/>
    </source>
</evidence>
<dbReference type="InterPro" id="IPR012302">
    <property type="entry name" value="Malic_NAD-bd"/>
</dbReference>
<dbReference type="EMBL" id="JACHNY010000003">
    <property type="protein sequence ID" value="MBB4617450.1"/>
    <property type="molecule type" value="Genomic_DNA"/>
</dbReference>
<evidence type="ECO:0000256" key="1">
    <source>
        <dbReference type="ARBA" id="ARBA00001936"/>
    </source>
</evidence>
<feature type="binding site" evidence="7">
    <location>
        <position position="171"/>
    </location>
    <ligand>
        <name>(S)-malate</name>
        <dbReference type="ChEBI" id="CHEBI:15589"/>
    </ligand>
</feature>
<dbReference type="Pfam" id="PF03949">
    <property type="entry name" value="Malic_M"/>
    <property type="match status" value="1"/>
</dbReference>
<comment type="similarity">
    <text evidence="2 9">Belongs to the malic enzymes family.</text>
</comment>
<dbReference type="Gene3D" id="3.40.50.10380">
    <property type="entry name" value="Malic enzyme, N-terminal domain"/>
    <property type="match status" value="1"/>
</dbReference>
<evidence type="ECO:0000256" key="8">
    <source>
        <dbReference type="PIRSR" id="PIRSR000106-3"/>
    </source>
</evidence>
<dbReference type="InterPro" id="IPR001891">
    <property type="entry name" value="Malic_OxRdtase"/>
</dbReference>
<evidence type="ECO:0000256" key="10">
    <source>
        <dbReference type="SAM" id="Phobius"/>
    </source>
</evidence>
<keyword evidence="5" id="KW-0520">NAD</keyword>
<reference evidence="13 14" key="1">
    <citation type="submission" date="2020-08" db="EMBL/GenBank/DDBJ databases">
        <title>Genomic Encyclopedia of Type Strains, Phase IV (KMG-IV): sequencing the most valuable type-strain genomes for metagenomic binning, comparative biology and taxonomic classification.</title>
        <authorList>
            <person name="Goeker M."/>
        </authorList>
    </citation>
    <scope>NUCLEOTIDE SEQUENCE [LARGE SCALE GENOMIC DNA]</scope>
    <source>
        <strain evidence="13 14">DSM 15867</strain>
    </source>
</reference>
<feature type="transmembrane region" description="Helical" evidence="10">
    <location>
        <begin position="312"/>
        <end position="333"/>
    </location>
</feature>
<feature type="domain" description="Malic enzyme NAD-binding" evidence="11">
    <location>
        <begin position="285"/>
        <end position="538"/>
    </location>
</feature>
<evidence type="ECO:0000256" key="4">
    <source>
        <dbReference type="ARBA" id="ARBA00023002"/>
    </source>
</evidence>
<dbReference type="Proteomes" id="UP000574769">
    <property type="component" value="Unassembled WGS sequence"/>
</dbReference>
<feature type="active site" description="Proton donor" evidence="6">
    <location>
        <position position="118"/>
    </location>
</feature>
<evidence type="ECO:0000256" key="2">
    <source>
        <dbReference type="ARBA" id="ARBA00008785"/>
    </source>
</evidence>
<feature type="binding site" evidence="8">
    <location>
        <position position="260"/>
    </location>
    <ligand>
        <name>a divalent metal cation</name>
        <dbReference type="ChEBI" id="CHEBI:60240"/>
    </ligand>
</feature>
<evidence type="ECO:0000256" key="9">
    <source>
        <dbReference type="RuleBase" id="RU003427"/>
    </source>
</evidence>
<dbReference type="EC" id="1.1.1.38" evidence="13"/>
<dbReference type="Pfam" id="PF00390">
    <property type="entry name" value="malic"/>
    <property type="match status" value="1"/>
</dbReference>
<comment type="cofactor">
    <cofactor evidence="8">
        <name>Mg(2+)</name>
        <dbReference type="ChEBI" id="CHEBI:18420"/>
    </cofactor>
    <cofactor evidence="8">
        <name>Mn(2+)</name>
        <dbReference type="ChEBI" id="CHEBI:29035"/>
    </cofactor>
    <text evidence="8">Divalent metal cations. Prefers magnesium or manganese.</text>
</comment>
<gene>
    <name evidence="13" type="ORF">GGQ96_001578</name>
</gene>
<feature type="binding site" evidence="7">
    <location>
        <position position="431"/>
    </location>
    <ligand>
        <name>(S)-malate</name>
        <dbReference type="ChEBI" id="CHEBI:15589"/>
    </ligand>
</feature>
<dbReference type="Gene3D" id="3.40.50.720">
    <property type="entry name" value="NAD(P)-binding Rossmann-like Domain"/>
    <property type="match status" value="1"/>
</dbReference>
<name>A0A7W7EZI3_9SPHN</name>
<dbReference type="GO" id="GO:0004470">
    <property type="term" value="F:malic enzyme activity"/>
    <property type="evidence" value="ECO:0007669"/>
    <property type="project" value="InterPro"/>
</dbReference>
<evidence type="ECO:0000259" key="11">
    <source>
        <dbReference type="SMART" id="SM00919"/>
    </source>
</evidence>
<dbReference type="SUPFAM" id="SSF53223">
    <property type="entry name" value="Aminoacid dehydrogenase-like, N-terminal domain"/>
    <property type="match status" value="1"/>
</dbReference>
<dbReference type="InterPro" id="IPR046346">
    <property type="entry name" value="Aminoacid_DH-like_N_sf"/>
</dbReference>
<evidence type="ECO:0000256" key="5">
    <source>
        <dbReference type="ARBA" id="ARBA00023027"/>
    </source>
</evidence>
<dbReference type="GO" id="GO:0046872">
    <property type="term" value="F:metal ion binding"/>
    <property type="evidence" value="ECO:0007669"/>
    <property type="project" value="UniProtKB-KW"/>
</dbReference>
<feature type="domain" description="Malic enzyme N-terminal" evidence="12">
    <location>
        <begin position="95"/>
        <end position="275"/>
    </location>
</feature>
<keyword evidence="10" id="KW-1133">Transmembrane helix</keyword>